<accession>A0ABV9SUY5</accession>
<comment type="caution">
    <text evidence="1">The sequence shown here is derived from an EMBL/GenBank/DDBJ whole genome shotgun (WGS) entry which is preliminary data.</text>
</comment>
<dbReference type="RefSeq" id="WP_377060426.1">
    <property type="nucleotide sequence ID" value="NZ_JBHSJJ010000001.1"/>
</dbReference>
<dbReference type="Proteomes" id="UP001595818">
    <property type="component" value="Unassembled WGS sequence"/>
</dbReference>
<keyword evidence="2" id="KW-1185">Reference proteome</keyword>
<evidence type="ECO:0000313" key="2">
    <source>
        <dbReference type="Proteomes" id="UP001595818"/>
    </source>
</evidence>
<evidence type="ECO:0000313" key="1">
    <source>
        <dbReference type="EMBL" id="MFC4870143.1"/>
    </source>
</evidence>
<reference evidence="2" key="1">
    <citation type="journal article" date="2019" name="Int. J. Syst. Evol. Microbiol.">
        <title>The Global Catalogue of Microorganisms (GCM) 10K type strain sequencing project: providing services to taxonomists for standard genome sequencing and annotation.</title>
        <authorList>
            <consortium name="The Broad Institute Genomics Platform"/>
            <consortium name="The Broad Institute Genome Sequencing Center for Infectious Disease"/>
            <person name="Wu L."/>
            <person name="Ma J."/>
        </authorList>
    </citation>
    <scope>NUCLEOTIDE SEQUENCE [LARGE SCALE GENOMIC DNA]</scope>
    <source>
        <strain evidence="2">CGMCC 4.7466</strain>
    </source>
</reference>
<gene>
    <name evidence="1" type="ORF">ACFPFU_00475</name>
</gene>
<dbReference type="EMBL" id="JBHSJJ010000001">
    <property type="protein sequence ID" value="MFC4870143.1"/>
    <property type="molecule type" value="Genomic_DNA"/>
</dbReference>
<proteinExistence type="predicted"/>
<protein>
    <submittedName>
        <fullName evidence="1">Uncharacterized protein</fullName>
    </submittedName>
</protein>
<name>A0ABV9SUY5_9BACT</name>
<organism evidence="1 2">
    <name type="scientific">Negadavirga shengliensis</name>
    <dbReference type="NCBI Taxonomy" id="1389218"/>
    <lineage>
        <taxon>Bacteria</taxon>
        <taxon>Pseudomonadati</taxon>
        <taxon>Bacteroidota</taxon>
        <taxon>Cytophagia</taxon>
        <taxon>Cytophagales</taxon>
        <taxon>Cyclobacteriaceae</taxon>
        <taxon>Negadavirga</taxon>
    </lineage>
</organism>
<sequence length="1158" mass="133806">MRLVRYFLSFYLFFSGLLFFAEAQDLTCKWKSFPAEGASFLLDSMSVLQSSISVKDPEGNGYSFNYNINSGFITVDAGANEQADSLLFCYQTLPYSLHKVYSNRTLLEHYDSMAYFKDKRSQASKVFDFREEVFSSPRLDQSGNMTRGISFGNAQNVFVNSSLNLQMEGELTDNLNIRASITDQNVPFQPEGNTQQIQDFDNVLIELYNDQINLAGGDVVLTQRKSEFLRYYKNVQGVQFTSDYEMNDQWKASTQLSASIAKGKFASVHLEISEGVMGPYRIRGPGNERFVIVMANSEKVFLDGKQLKRGFNNDYIIDYNQGEITFTPNVIITRYSRVRVDFEYAERNFSRSILAANHIQENDRVTFYVNYYREKDDRNRPLFMELSARDKQLLASVGDDLQAAAVPRIDSIPFDPNRILYKKATEMDESGKLYEYFEYSQDPEKAFYSLSFTEVGAGNGNYRRKQQLANGVVYEYVHPINGNPQGNFSIKSPLPAPNKKQMVTAGTQIKLSNFEKIYTEVALSDQDDNLFSDLDNNDNKGYALKSGILSENRKLKGLQGYQLNSRVEIEYNSANFSFIDRFRYIEFDRDWNLDATDLEDRQSEKLANASVEIAKDRHNMMAYGVHFRNRGTVLTGVQQTAKYNQQLASRVYVENDIFSLNSRIKNLDSKWWRYTGEMRYQSKLLVPGYRLSLDRNAVVDAESDSVVSTAMNFLEHRFFIRTNDTLDYTFFADASWREDQFPVNGQLLPDTKAFTTNYGLSGRFGPHQVKGTFTYRKLSHIHRELPEESTVMGKIDYHSSLADNNIRKEFSYALGNGRELRREFVFLPVPTGEGTHTWRDDNGDGVQQLNEFYPAVNPEEKNYIKVFMPTDDYIQAYTTLFNYRLNAKFPDQWRKEKGWRKWFSRFSNNTGWNVEKKITAGDFFSRVSPLAGGIANEDLISVRQTFRSSLFFNRSSPKFGFDLSMFNSQHKQLLTGGYEHLLQEDWRLNTRYNFSQYLNTVVLWNKGLRQSASDFLDNRNYRINQQIIGPEVNIQPSSFFRTSLQYHLTRKRNLANEEFDEKASLHEASINIRYAKAIKTTLNTHLRYTYIDYNGTVNSPTGYEMLQALTPGNNYIWSVNWLQKIGEGLQMNMIYEGRNSEGLQRIVHTGRMQVSALF</sequence>